<evidence type="ECO:0000256" key="1">
    <source>
        <dbReference type="SAM" id="MobiDB-lite"/>
    </source>
</evidence>
<dbReference type="AlphaFoldDB" id="A0AA43QV71"/>
<organism evidence="2 3">
    <name type="scientific">Ramalina farinacea</name>
    <dbReference type="NCBI Taxonomy" id="258253"/>
    <lineage>
        <taxon>Eukaryota</taxon>
        <taxon>Fungi</taxon>
        <taxon>Dikarya</taxon>
        <taxon>Ascomycota</taxon>
        <taxon>Pezizomycotina</taxon>
        <taxon>Lecanoromycetes</taxon>
        <taxon>OSLEUM clade</taxon>
        <taxon>Lecanoromycetidae</taxon>
        <taxon>Lecanorales</taxon>
        <taxon>Lecanorineae</taxon>
        <taxon>Ramalinaceae</taxon>
        <taxon>Ramalina</taxon>
    </lineage>
</organism>
<evidence type="ECO:0000313" key="3">
    <source>
        <dbReference type="Proteomes" id="UP001161017"/>
    </source>
</evidence>
<evidence type="ECO:0000313" key="2">
    <source>
        <dbReference type="EMBL" id="MDI1492892.1"/>
    </source>
</evidence>
<feature type="region of interest" description="Disordered" evidence="1">
    <location>
        <begin position="241"/>
        <end position="325"/>
    </location>
</feature>
<protein>
    <submittedName>
        <fullName evidence="2">Uncharacterized protein</fullName>
    </submittedName>
</protein>
<dbReference type="Proteomes" id="UP001161017">
    <property type="component" value="Unassembled WGS sequence"/>
</dbReference>
<gene>
    <name evidence="2" type="ORF">OHK93_004675</name>
</gene>
<reference evidence="2" key="1">
    <citation type="journal article" date="2023" name="Genome Biol. Evol.">
        <title>First Whole Genome Sequence and Flow Cytometry Genome Size Data for the Lichen-Forming Fungus Ramalina farinacea (Ascomycota).</title>
        <authorList>
            <person name="Llewellyn T."/>
            <person name="Mian S."/>
            <person name="Hill R."/>
            <person name="Leitch I.J."/>
            <person name="Gaya E."/>
        </authorList>
    </citation>
    <scope>NUCLEOTIDE SEQUENCE</scope>
    <source>
        <strain evidence="2">LIQ254RAFAR</strain>
    </source>
</reference>
<name>A0AA43QV71_9LECA</name>
<dbReference type="EMBL" id="JAPUFD010000021">
    <property type="protein sequence ID" value="MDI1492892.1"/>
    <property type="molecule type" value="Genomic_DNA"/>
</dbReference>
<comment type="caution">
    <text evidence="2">The sequence shown here is derived from an EMBL/GenBank/DDBJ whole genome shotgun (WGS) entry which is preliminary data.</text>
</comment>
<proteinExistence type="predicted"/>
<sequence length="350" mass="39595">MIYEEAFAEDFRYCDSDGSGSRVYFEWKFQFARCNKQIHNEALPLLYKIHIFQFKVWKIGRPVSWGIYDLGGIHLRFKEAPQGMLAMITDMHICLDEACVEEDAANGSTVTIQFFGQISRACTSLRTLHIQTHELARPMYLMRMDHGFEYESPPYRRAMVKVLQALARRLQCLEFQVTDHIWAFEEFLSQIAPLECWDKSSTPGTKGWWGASHGDQIYKLRGPFMLDDGDDTVSHEALTCNEGIGAGNEESTGDGEEGMIGSNVENSDNDVRGPATIDENSDPGAKSVESHEDLEAEASICRTSDKDLNSMDKQMPAAPRGNGLRWPTDPAKELQAMTIDYFSRSVYIRS</sequence>
<accession>A0AA43QV71</accession>
<keyword evidence="3" id="KW-1185">Reference proteome</keyword>